<dbReference type="Gene3D" id="1.10.530.10">
    <property type="match status" value="1"/>
</dbReference>
<comment type="similarity">
    <text evidence="1">Belongs to the virb1 family.</text>
</comment>
<organism evidence="5 6">
    <name type="scientific">Microvirga splendida</name>
    <dbReference type="NCBI Taxonomy" id="2795727"/>
    <lineage>
        <taxon>Bacteria</taxon>
        <taxon>Pseudomonadati</taxon>
        <taxon>Pseudomonadota</taxon>
        <taxon>Alphaproteobacteria</taxon>
        <taxon>Hyphomicrobiales</taxon>
        <taxon>Methylobacteriaceae</taxon>
        <taxon>Microvirga</taxon>
    </lineage>
</organism>
<sequence length="263" mass="27168">MTWQHFLRTLAIACLGATALIVASQARAGGGDNAPISPDQAEQFLDAAAAEAAAFAEEEAAAASAEEEPEPDAKAAGKKKPEAVASKPAKPQAGKAEAARPEKAVAATAVPEEADQETASLPASPVGAGSKARMPDAARAVALKPLIARYASENGLPYELADAVVRLESRYNAGARNGPHMGLTQINVRTAQSLGYKGDAAGLLDAETNLRYGLKYLATAYRLAGGDTCGTILRYQFGHRTQTMTAASRAYCAKVKVITAAAD</sequence>
<evidence type="ECO:0000256" key="2">
    <source>
        <dbReference type="SAM" id="MobiDB-lite"/>
    </source>
</evidence>
<dbReference type="RefSeq" id="WP_199049985.1">
    <property type="nucleotide sequence ID" value="NZ_JAELXT010000016.1"/>
</dbReference>
<dbReference type="EMBL" id="JAELXT010000016">
    <property type="protein sequence ID" value="MBJ6126752.1"/>
    <property type="molecule type" value="Genomic_DNA"/>
</dbReference>
<proteinExistence type="inferred from homology"/>
<dbReference type="Pfam" id="PF01464">
    <property type="entry name" value="SLT"/>
    <property type="match status" value="1"/>
</dbReference>
<dbReference type="Proteomes" id="UP000620670">
    <property type="component" value="Unassembled WGS sequence"/>
</dbReference>
<feature type="domain" description="Transglycosylase SLT" evidence="4">
    <location>
        <begin position="146"/>
        <end position="242"/>
    </location>
</feature>
<keyword evidence="6" id="KW-1185">Reference proteome</keyword>
<evidence type="ECO:0000259" key="4">
    <source>
        <dbReference type="Pfam" id="PF01464"/>
    </source>
</evidence>
<feature type="region of interest" description="Disordered" evidence="2">
    <location>
        <begin position="56"/>
        <end position="132"/>
    </location>
</feature>
<feature type="compositionally biased region" description="Acidic residues" evidence="2">
    <location>
        <begin position="56"/>
        <end position="70"/>
    </location>
</feature>
<feature type="chain" id="PRO_5045362759" evidence="3">
    <location>
        <begin position="29"/>
        <end position="263"/>
    </location>
</feature>
<gene>
    <name evidence="5" type="ORF">JAO75_15195</name>
</gene>
<evidence type="ECO:0000313" key="5">
    <source>
        <dbReference type="EMBL" id="MBJ6126752.1"/>
    </source>
</evidence>
<dbReference type="InterPro" id="IPR023346">
    <property type="entry name" value="Lysozyme-like_dom_sf"/>
</dbReference>
<dbReference type="InterPro" id="IPR008258">
    <property type="entry name" value="Transglycosylase_SLT_dom_1"/>
</dbReference>
<feature type="compositionally biased region" description="Basic and acidic residues" evidence="2">
    <location>
        <begin position="71"/>
        <end position="82"/>
    </location>
</feature>
<protein>
    <submittedName>
        <fullName evidence="5">Lytic transglycosylase domain-containing protein</fullName>
    </submittedName>
</protein>
<name>A0ABS0Y383_9HYPH</name>
<keyword evidence="3" id="KW-0732">Signal</keyword>
<evidence type="ECO:0000256" key="1">
    <source>
        <dbReference type="ARBA" id="ARBA00009387"/>
    </source>
</evidence>
<comment type="caution">
    <text evidence="5">The sequence shown here is derived from an EMBL/GenBank/DDBJ whole genome shotgun (WGS) entry which is preliminary data.</text>
</comment>
<evidence type="ECO:0000256" key="3">
    <source>
        <dbReference type="SAM" id="SignalP"/>
    </source>
</evidence>
<feature type="signal peptide" evidence="3">
    <location>
        <begin position="1"/>
        <end position="28"/>
    </location>
</feature>
<accession>A0ABS0Y383</accession>
<reference evidence="6" key="1">
    <citation type="submission" date="2020-12" db="EMBL/GenBank/DDBJ databases">
        <title>Hymenobacter sp.</title>
        <authorList>
            <person name="Kim M.K."/>
        </authorList>
    </citation>
    <scope>NUCLEOTIDE SEQUENCE [LARGE SCALE GENOMIC DNA]</scope>
    <source>
        <strain evidence="6">BT325</strain>
    </source>
</reference>
<evidence type="ECO:0000313" key="6">
    <source>
        <dbReference type="Proteomes" id="UP000620670"/>
    </source>
</evidence>
<dbReference type="SUPFAM" id="SSF53955">
    <property type="entry name" value="Lysozyme-like"/>
    <property type="match status" value="1"/>
</dbReference>